<feature type="compositionally biased region" description="Pro residues" evidence="1">
    <location>
        <begin position="179"/>
        <end position="199"/>
    </location>
</feature>
<dbReference type="InterPro" id="IPR001611">
    <property type="entry name" value="Leu-rich_rpt"/>
</dbReference>
<feature type="compositionally biased region" description="Polar residues" evidence="1">
    <location>
        <begin position="430"/>
        <end position="446"/>
    </location>
</feature>
<dbReference type="PANTHER" id="PTHR24216:SF65">
    <property type="entry name" value="PAXILLIN-LIKE PROTEIN 1"/>
    <property type="match status" value="1"/>
</dbReference>
<reference evidence="2" key="1">
    <citation type="journal article" date="2020" name="Nature">
        <title>Giant virus diversity and host interactions through global metagenomics.</title>
        <authorList>
            <person name="Schulz F."/>
            <person name="Roux S."/>
            <person name="Paez-Espino D."/>
            <person name="Jungbluth S."/>
            <person name="Walsh D.A."/>
            <person name="Denef V.J."/>
            <person name="McMahon K.D."/>
            <person name="Konstantinidis K.T."/>
            <person name="Eloe-Fadrosh E.A."/>
            <person name="Kyrpides N.C."/>
            <person name="Woyke T."/>
        </authorList>
    </citation>
    <scope>NUCLEOTIDE SEQUENCE</scope>
    <source>
        <strain evidence="2">GVMAG-M-3300023179-71</strain>
    </source>
</reference>
<evidence type="ECO:0008006" key="3">
    <source>
        <dbReference type="Google" id="ProtNLM"/>
    </source>
</evidence>
<dbReference type="InterPro" id="IPR032675">
    <property type="entry name" value="LRR_dom_sf"/>
</dbReference>
<proteinExistence type="predicted"/>
<feature type="region of interest" description="Disordered" evidence="1">
    <location>
        <begin position="178"/>
        <end position="232"/>
    </location>
</feature>
<dbReference type="PANTHER" id="PTHR24216">
    <property type="entry name" value="PAXILLIN-RELATED"/>
    <property type="match status" value="1"/>
</dbReference>
<protein>
    <recommendedName>
        <fullName evidence="3">L domain-like protein</fullName>
    </recommendedName>
</protein>
<dbReference type="Gene3D" id="3.80.10.10">
    <property type="entry name" value="Ribonuclease Inhibitor"/>
    <property type="match status" value="2"/>
</dbReference>
<feature type="compositionally biased region" description="Pro residues" evidence="1">
    <location>
        <begin position="210"/>
        <end position="230"/>
    </location>
</feature>
<evidence type="ECO:0000313" key="2">
    <source>
        <dbReference type="EMBL" id="QHT75818.1"/>
    </source>
</evidence>
<dbReference type="EMBL" id="MN739882">
    <property type="protein sequence ID" value="QHT75818.1"/>
    <property type="molecule type" value="Genomic_DNA"/>
</dbReference>
<evidence type="ECO:0000256" key="1">
    <source>
        <dbReference type="SAM" id="MobiDB-lite"/>
    </source>
</evidence>
<accession>A0A6C0H5H8</accession>
<feature type="compositionally biased region" description="Low complexity" evidence="1">
    <location>
        <begin position="200"/>
        <end position="209"/>
    </location>
</feature>
<name>A0A6C0H5H8_9ZZZZ</name>
<feature type="region of interest" description="Disordered" evidence="1">
    <location>
        <begin position="389"/>
        <end position="446"/>
    </location>
</feature>
<sequence length="805" mass="93096">MSKKLINDINKKNLIDDINKTIFDYFSTIKTDNEYYDDDFINNLKNVINNKYNNSNNTDYNENNINGNLDTFFKKPKGYDEITNYQYLLYSKIIFFKCHINVYFLSTTFFDYELYKNRNKYTNTNKNKINNIPIYFNYFFGDDNINKNNFNIMKNKFEHVESNFDTISLNCDLINEILDPPPPDPSSPPPDPSSPPSAPPLTSSTSTSPPSAPPQNSPPPPQNSPPPPPSSLSVKKIKDTIFEYFSTIMTKNTYYNDDFIGKLKINIDDKYDGKPGYDKNTIFNNLDIFFKPPTNITFYDYLLYSKLIFYKCYSNNNTFSSKIFFNYNIYNNNKNKNNDIKNKNVFKYFLGENNVSEYIFSNVKDNFINVENNYKIYINKLNCDSINKISDPPAPPTSPPAPPTSPPAPPTSPPAPPTSPPTSPPPPLPKNSSSAQNSSTTKKIGNFSLKPSISSFSKKVDLHMSLYNYNDLLKTNPMVIDLKLTGKKIDLLSLPNSLKMINLTNDVISINKNFSSLPQHLMYLYLDNNKLKSENIESLNLTNLKKLKLLSLENNLIDKFISIPDNLEYLLLDGNNIPKIENVTNNKLKVLSLNNNQRLYEISNVKMDIIELYLNYCSINNIDNIKNNFPKLEILSLTRNKIKEFDELPETLEDLYLDENTEMDIDKLKIPQNLLTLYLNKCDIEKIDQFFINNKNTNIEEIFFGGNEILDVLIDLKEYDNLKILFLNNNNISQITISNSNLEYLYLNNNPIKDNTIGFSGNESKLKYYPSNLIIKNQTITGGKRKKRTKKRKLIRKRRRFTFRK</sequence>
<dbReference type="SUPFAM" id="SSF52058">
    <property type="entry name" value="L domain-like"/>
    <property type="match status" value="1"/>
</dbReference>
<dbReference type="AlphaFoldDB" id="A0A6C0H5H8"/>
<organism evidence="2">
    <name type="scientific">viral metagenome</name>
    <dbReference type="NCBI Taxonomy" id="1070528"/>
    <lineage>
        <taxon>unclassified sequences</taxon>
        <taxon>metagenomes</taxon>
        <taxon>organismal metagenomes</taxon>
    </lineage>
</organism>
<dbReference type="PROSITE" id="PS51450">
    <property type="entry name" value="LRR"/>
    <property type="match status" value="4"/>
</dbReference>
<dbReference type="SMART" id="SM00365">
    <property type="entry name" value="LRR_SD22"/>
    <property type="match status" value="6"/>
</dbReference>
<feature type="compositionally biased region" description="Pro residues" evidence="1">
    <location>
        <begin position="392"/>
        <end position="429"/>
    </location>
</feature>